<feature type="domain" description="Rab-GAP TBC" evidence="3">
    <location>
        <begin position="172"/>
        <end position="372"/>
    </location>
</feature>
<sequence>MGSEPDLTIQQKPVTNLISRDGSFASVASSSTMYHTAKDDINNSSSLYLTPAGSGDLKPEFFLTRPEIRRDSNATTTNSNSATLEGAESLQSSSSDLYDDGMGSADNMAAREMSSSPSSENAMEVREDISRICNTIAEAEDFDRVKMTKIEQALTLGDIEKLGQLATSRAGLLSNALRTKAWPILLKVSSTDISKNEYKKIPTFYPDVPQKINNLVNLDVARVLKRFPPGLTDPQQDHLQLYLSNLICSVLQGSRSEKRRAYYYQGFHDISLTFLLVSISQNVPFLAYLCLNKMIESNLSPYMEKTMDKTHDIIHVLFAVIEAEDRTLFEKIVVGCHLPPAFCLPWVLTWFSHTLPSDTDVFRLYDFILGSQDQLSQPYLIPIFVSSMLVLRSSKSIMEDDSLNDIASMHHRLSKLPSELDSLEPWLIDSVKLMKKYKGQENKLLKRGVEIKAMQNRLWNEDNHNRPKHRPHSTNNGVIASVSKFLFVQHRWATLSLVILGTAFLLQNKYGRSAYKFGTLKSIVQGYAPERFKNMLKYWSADESSDE</sequence>
<evidence type="ECO:0000313" key="5">
    <source>
        <dbReference type="Proteomes" id="UP000198287"/>
    </source>
</evidence>
<name>A0A226F0V3_FOLCA</name>
<keyword evidence="5" id="KW-1185">Reference proteome</keyword>
<dbReference type="GO" id="GO:0005789">
    <property type="term" value="C:endoplasmic reticulum membrane"/>
    <property type="evidence" value="ECO:0007669"/>
    <property type="project" value="TreeGrafter"/>
</dbReference>
<dbReference type="PANTHER" id="PTHR20913">
    <property type="entry name" value="TBC1 DOMAIN FAMILY MEMBER 20/GTPASE"/>
    <property type="match status" value="1"/>
</dbReference>
<dbReference type="EMBL" id="LNIX01000001">
    <property type="protein sequence ID" value="OXA63067.1"/>
    <property type="molecule type" value="Genomic_DNA"/>
</dbReference>
<dbReference type="PANTHER" id="PTHR20913:SF7">
    <property type="entry name" value="RE60063P"/>
    <property type="match status" value="1"/>
</dbReference>
<evidence type="ECO:0000259" key="3">
    <source>
        <dbReference type="PROSITE" id="PS50086"/>
    </source>
</evidence>
<dbReference type="SUPFAM" id="SSF47923">
    <property type="entry name" value="Ypt/Rab-GAP domain of gyp1p"/>
    <property type="match status" value="2"/>
</dbReference>
<gene>
    <name evidence="4" type="ORF">Fcan01_02733</name>
</gene>
<protein>
    <submittedName>
        <fullName evidence="4">GTPase-activating protein gyp10</fullName>
    </submittedName>
</protein>
<comment type="caution">
    <text evidence="4">The sequence shown here is derived from an EMBL/GenBank/DDBJ whole genome shotgun (WGS) entry which is preliminary data.</text>
</comment>
<feature type="compositionally biased region" description="Low complexity" evidence="2">
    <location>
        <begin position="73"/>
        <end position="96"/>
    </location>
</feature>
<organism evidence="4 5">
    <name type="scientific">Folsomia candida</name>
    <name type="common">Springtail</name>
    <dbReference type="NCBI Taxonomy" id="158441"/>
    <lineage>
        <taxon>Eukaryota</taxon>
        <taxon>Metazoa</taxon>
        <taxon>Ecdysozoa</taxon>
        <taxon>Arthropoda</taxon>
        <taxon>Hexapoda</taxon>
        <taxon>Collembola</taxon>
        <taxon>Entomobryomorpha</taxon>
        <taxon>Isotomoidea</taxon>
        <taxon>Isotomidae</taxon>
        <taxon>Proisotominae</taxon>
        <taxon>Folsomia</taxon>
    </lineage>
</organism>
<dbReference type="AlphaFoldDB" id="A0A226F0V3"/>
<keyword evidence="1" id="KW-0343">GTPase activation</keyword>
<dbReference type="InterPro" id="IPR045913">
    <property type="entry name" value="TBC20/Gyp8-like"/>
</dbReference>
<dbReference type="Proteomes" id="UP000198287">
    <property type="component" value="Unassembled WGS sequence"/>
</dbReference>
<dbReference type="PROSITE" id="PS50086">
    <property type="entry name" value="TBC_RABGAP"/>
    <property type="match status" value="1"/>
</dbReference>
<dbReference type="Pfam" id="PF00566">
    <property type="entry name" value="RabGAP-TBC"/>
    <property type="match status" value="1"/>
</dbReference>
<accession>A0A226F0V3</accession>
<dbReference type="Gene3D" id="1.10.8.1310">
    <property type="match status" value="1"/>
</dbReference>
<dbReference type="STRING" id="158441.A0A226F0V3"/>
<dbReference type="GO" id="GO:0006888">
    <property type="term" value="P:endoplasmic reticulum to Golgi vesicle-mediated transport"/>
    <property type="evidence" value="ECO:0007669"/>
    <property type="project" value="TreeGrafter"/>
</dbReference>
<evidence type="ECO:0000256" key="2">
    <source>
        <dbReference type="SAM" id="MobiDB-lite"/>
    </source>
</evidence>
<dbReference type="SMART" id="SM00164">
    <property type="entry name" value="TBC"/>
    <property type="match status" value="1"/>
</dbReference>
<dbReference type="InterPro" id="IPR000195">
    <property type="entry name" value="Rab-GAP-TBC_dom"/>
</dbReference>
<feature type="region of interest" description="Disordered" evidence="2">
    <location>
        <begin position="66"/>
        <end position="124"/>
    </location>
</feature>
<reference evidence="4 5" key="1">
    <citation type="submission" date="2015-12" db="EMBL/GenBank/DDBJ databases">
        <title>The genome of Folsomia candida.</title>
        <authorList>
            <person name="Faddeeva A."/>
            <person name="Derks M.F."/>
            <person name="Anvar Y."/>
            <person name="Smit S."/>
            <person name="Van Straalen N."/>
            <person name="Roelofs D."/>
        </authorList>
    </citation>
    <scope>NUCLEOTIDE SEQUENCE [LARGE SCALE GENOMIC DNA]</scope>
    <source>
        <strain evidence="4 5">VU population</strain>
        <tissue evidence="4">Whole body</tissue>
    </source>
</reference>
<proteinExistence type="predicted"/>
<dbReference type="Gene3D" id="1.10.472.80">
    <property type="entry name" value="Ypt/Rab-GAP domain of gyp1p, domain 3"/>
    <property type="match status" value="1"/>
</dbReference>
<evidence type="ECO:0000256" key="1">
    <source>
        <dbReference type="ARBA" id="ARBA00022468"/>
    </source>
</evidence>
<dbReference type="GO" id="GO:0005096">
    <property type="term" value="F:GTPase activator activity"/>
    <property type="evidence" value="ECO:0007669"/>
    <property type="project" value="UniProtKB-KW"/>
</dbReference>
<dbReference type="InterPro" id="IPR035969">
    <property type="entry name" value="Rab-GAP_TBC_sf"/>
</dbReference>
<dbReference type="OrthoDB" id="206700at2759"/>
<evidence type="ECO:0000313" key="4">
    <source>
        <dbReference type="EMBL" id="OXA63067.1"/>
    </source>
</evidence>
<dbReference type="OMA" id="FCLPWVL"/>